<evidence type="ECO:0000256" key="6">
    <source>
        <dbReference type="SAM" id="MobiDB-lite"/>
    </source>
</evidence>
<evidence type="ECO:0000259" key="8">
    <source>
        <dbReference type="Pfam" id="PF14693"/>
    </source>
</evidence>
<name>A0A7U6GGM0_9GAMM</name>
<evidence type="ECO:0000256" key="3">
    <source>
        <dbReference type="ARBA" id="ARBA00022980"/>
    </source>
</evidence>
<evidence type="ECO:0000313" key="9">
    <source>
        <dbReference type="EMBL" id="BAO43228.1"/>
    </source>
</evidence>
<dbReference type="Pfam" id="PF01386">
    <property type="entry name" value="Ribosomal_L25p"/>
    <property type="match status" value="1"/>
</dbReference>
<dbReference type="HAMAP" id="MF_01336">
    <property type="entry name" value="Ribosomal_bL25"/>
    <property type="match status" value="1"/>
</dbReference>
<dbReference type="InterPro" id="IPR001021">
    <property type="entry name" value="Ribosomal_bL25_long"/>
</dbReference>
<dbReference type="InterPro" id="IPR037121">
    <property type="entry name" value="Ribosomal_bL25_C"/>
</dbReference>
<dbReference type="KEGG" id="tbn:TBH_C0282"/>
<evidence type="ECO:0000256" key="4">
    <source>
        <dbReference type="ARBA" id="ARBA00023274"/>
    </source>
</evidence>
<feature type="region of interest" description="Disordered" evidence="6">
    <location>
        <begin position="192"/>
        <end position="219"/>
    </location>
</feature>
<dbReference type="NCBIfam" id="NF004128">
    <property type="entry name" value="PRK05618.1-2"/>
    <property type="match status" value="1"/>
</dbReference>
<dbReference type="NCBIfam" id="NF004130">
    <property type="entry name" value="PRK05618.1-5"/>
    <property type="match status" value="1"/>
</dbReference>
<dbReference type="OrthoDB" id="9806411at2"/>
<dbReference type="InterPro" id="IPR020930">
    <property type="entry name" value="Ribosomal_uL5_bac-type"/>
</dbReference>
<evidence type="ECO:0000259" key="7">
    <source>
        <dbReference type="Pfam" id="PF01386"/>
    </source>
</evidence>
<dbReference type="Gene3D" id="2.40.240.10">
    <property type="entry name" value="Ribosomal Protein L25, Chain P"/>
    <property type="match status" value="1"/>
</dbReference>
<dbReference type="Proteomes" id="UP000031631">
    <property type="component" value="Chromosome"/>
</dbReference>
<dbReference type="PANTHER" id="PTHR33284:SF1">
    <property type="entry name" value="RIBOSOMAL PROTEIN L25_GLN-TRNA SYNTHETASE, ANTI-CODON-BINDING DOMAIN-CONTAINING PROTEIN"/>
    <property type="match status" value="1"/>
</dbReference>
<evidence type="ECO:0000313" key="10">
    <source>
        <dbReference type="Proteomes" id="UP000031631"/>
    </source>
</evidence>
<keyword evidence="4 5" id="KW-0687">Ribonucleoprotein</keyword>
<dbReference type="GO" id="GO:0003735">
    <property type="term" value="F:structural constituent of ribosome"/>
    <property type="evidence" value="ECO:0007669"/>
    <property type="project" value="InterPro"/>
</dbReference>
<dbReference type="EMBL" id="AP012273">
    <property type="protein sequence ID" value="BAO43228.1"/>
    <property type="molecule type" value="Genomic_DNA"/>
</dbReference>
<feature type="domain" description="Large ribosomal subunit protein bL25 beta" evidence="8">
    <location>
        <begin position="103"/>
        <end position="194"/>
    </location>
</feature>
<proteinExistence type="inferred from homology"/>
<dbReference type="NCBIfam" id="TIGR00731">
    <property type="entry name" value="bL25_bact_ctc"/>
    <property type="match status" value="1"/>
</dbReference>
<dbReference type="SUPFAM" id="SSF50715">
    <property type="entry name" value="Ribosomal protein L25-like"/>
    <property type="match status" value="1"/>
</dbReference>
<keyword evidence="3 5" id="KW-0689">Ribosomal protein</keyword>
<organism evidence="9 10">
    <name type="scientific">Thiolapillus brandeum</name>
    <dbReference type="NCBI Taxonomy" id="1076588"/>
    <lineage>
        <taxon>Bacteria</taxon>
        <taxon>Pseudomonadati</taxon>
        <taxon>Pseudomonadota</taxon>
        <taxon>Gammaproteobacteria</taxon>
        <taxon>Chromatiales</taxon>
        <taxon>Sedimenticolaceae</taxon>
        <taxon>Thiolapillus</taxon>
    </lineage>
</organism>
<dbReference type="HAMAP" id="MF_01334">
    <property type="entry name" value="Ribosomal_bL25_CTC"/>
    <property type="match status" value="1"/>
</dbReference>
<dbReference type="PANTHER" id="PTHR33284">
    <property type="entry name" value="RIBOSOMAL PROTEIN L25/GLN-TRNA SYNTHETASE, ANTI-CODON-BINDING DOMAIN-CONTAINING PROTEIN"/>
    <property type="match status" value="1"/>
</dbReference>
<reference evidence="9 10" key="1">
    <citation type="journal article" date="2014" name="PLoS ONE">
        <title>Physiological and genomic features of a novel sulfur-oxidizing gammaproteobacterium belonging to a previously uncultivated symbiotic lineage isolated from a hydrothermal vent.</title>
        <authorList>
            <person name="Nunoura T."/>
            <person name="Takaki Y."/>
            <person name="Kazama H."/>
            <person name="Kakuta J."/>
            <person name="Shimamura S."/>
            <person name="Makita H."/>
            <person name="Hirai M."/>
            <person name="Miyazaki M."/>
            <person name="Takai K."/>
        </authorList>
    </citation>
    <scope>NUCLEOTIDE SEQUENCE [LARGE SCALE GENOMIC DNA]</scope>
    <source>
        <strain evidence="9 10">Hiromi1</strain>
    </source>
</reference>
<accession>A0A7U6GGM0</accession>
<dbReference type="GO" id="GO:0022625">
    <property type="term" value="C:cytosolic large ribosomal subunit"/>
    <property type="evidence" value="ECO:0007669"/>
    <property type="project" value="TreeGrafter"/>
</dbReference>
<keyword evidence="2 5" id="KW-0694">RNA-binding</keyword>
<dbReference type="InterPro" id="IPR011035">
    <property type="entry name" value="Ribosomal_bL25/Gln-tRNA_synth"/>
</dbReference>
<dbReference type="InterPro" id="IPR020055">
    <property type="entry name" value="Ribosomal_bL25_short"/>
</dbReference>
<keyword evidence="1 5" id="KW-0699">rRNA-binding</keyword>
<comment type="subunit">
    <text evidence="5">Part of the 50S ribosomal subunit; part of the 5S rRNA/L5/L18/L25 subcomplex. Contacts the 5S rRNA. Binds to the 5S rRNA independently of L5 and L18.</text>
</comment>
<comment type="similarity">
    <text evidence="5">Belongs to the bacterial ribosomal protein bL25 family. CTC subfamily.</text>
</comment>
<evidence type="ECO:0000256" key="2">
    <source>
        <dbReference type="ARBA" id="ARBA00022884"/>
    </source>
</evidence>
<dbReference type="Gene3D" id="2.170.120.20">
    <property type="entry name" value="Ribosomal protein L25, beta domain"/>
    <property type="match status" value="1"/>
</dbReference>
<dbReference type="InterPro" id="IPR020057">
    <property type="entry name" value="Ribosomal_bL25_b-dom"/>
</dbReference>
<dbReference type="GO" id="GO:0006412">
    <property type="term" value="P:translation"/>
    <property type="evidence" value="ECO:0007669"/>
    <property type="project" value="UniProtKB-UniRule"/>
</dbReference>
<dbReference type="NCBIfam" id="NF004612">
    <property type="entry name" value="PRK05943.1"/>
    <property type="match status" value="1"/>
</dbReference>
<sequence>MSDIINIQAAARSDKGKGASRRLRREGLVPGVIYGGGKDPEMISTPHNKLLQHLEQEAFYSSIVNVEIDGKVQRVILKDLQRHPAKPFVLHLDLLRVADTDRIKMNVPLHFIGEDVAPGVKTHGGTISHALVDLEIICEAQNLPEYIDVDISHMDIGDALHLSDLTLPEGVEIVALSHGDSHDHDELVVSVHAKSSATEEETEEETTEQAAEEPAAEEE</sequence>
<gene>
    <name evidence="5 9" type="primary">rplY</name>
    <name evidence="5" type="synonym">ctc</name>
    <name evidence="9" type="ORF">TBH_C0282</name>
</gene>
<feature type="compositionally biased region" description="Acidic residues" evidence="6">
    <location>
        <begin position="198"/>
        <end position="219"/>
    </location>
</feature>
<protein>
    <recommendedName>
        <fullName evidence="5">Large ribosomal subunit protein bL25</fullName>
    </recommendedName>
    <alternativeName>
        <fullName evidence="5">General stress protein CTC</fullName>
    </alternativeName>
</protein>
<evidence type="ECO:0000256" key="5">
    <source>
        <dbReference type="HAMAP-Rule" id="MF_01334"/>
    </source>
</evidence>
<dbReference type="GO" id="GO:0008097">
    <property type="term" value="F:5S rRNA binding"/>
    <property type="evidence" value="ECO:0007669"/>
    <property type="project" value="InterPro"/>
</dbReference>
<comment type="function">
    <text evidence="5">This is one of the proteins that binds to the 5S RNA in the ribosome where it forms part of the central protuberance.</text>
</comment>
<dbReference type="AlphaFoldDB" id="A0A7U6GGM0"/>
<feature type="domain" description="Large ribosomal subunit protein bL25 L25" evidence="7">
    <location>
        <begin position="7"/>
        <end position="94"/>
    </location>
</feature>
<dbReference type="Pfam" id="PF14693">
    <property type="entry name" value="Ribosomal_TL5_C"/>
    <property type="match status" value="1"/>
</dbReference>
<evidence type="ECO:0000256" key="1">
    <source>
        <dbReference type="ARBA" id="ARBA00022730"/>
    </source>
</evidence>
<keyword evidence="10" id="KW-1185">Reference proteome</keyword>
<dbReference type="RefSeq" id="WP_041064656.1">
    <property type="nucleotide sequence ID" value="NZ_AP012273.1"/>
</dbReference>
<dbReference type="CDD" id="cd00495">
    <property type="entry name" value="Ribosomal_L25_TL5_CTC"/>
    <property type="match status" value="1"/>
</dbReference>
<dbReference type="InterPro" id="IPR020056">
    <property type="entry name" value="Rbsml_bL25/Gln-tRNA_synth_N"/>
</dbReference>
<dbReference type="InterPro" id="IPR029751">
    <property type="entry name" value="Ribosomal_L25_dom"/>
</dbReference>